<dbReference type="STRING" id="578461.R0M0R1"/>
<dbReference type="InterPro" id="IPR036322">
    <property type="entry name" value="WD40_repeat_dom_sf"/>
</dbReference>
<evidence type="ECO:0000313" key="7">
    <source>
        <dbReference type="EMBL" id="EOB11614.1"/>
    </source>
</evidence>
<dbReference type="AlphaFoldDB" id="R0M0R1"/>
<dbReference type="GO" id="GO:0006364">
    <property type="term" value="P:rRNA processing"/>
    <property type="evidence" value="ECO:0007669"/>
    <property type="project" value="UniProtKB-KW"/>
</dbReference>
<keyword evidence="5" id="KW-0539">Nucleus</keyword>
<evidence type="ECO:0000256" key="5">
    <source>
        <dbReference type="ARBA" id="ARBA00023242"/>
    </source>
</evidence>
<dbReference type="GO" id="GO:0045943">
    <property type="term" value="P:positive regulation of transcription by RNA polymerase I"/>
    <property type="evidence" value="ECO:0007669"/>
    <property type="project" value="TreeGrafter"/>
</dbReference>
<dbReference type="OMA" id="IICFRNI"/>
<keyword evidence="3" id="KW-0853">WD repeat</keyword>
<evidence type="ECO:0000259" key="6">
    <source>
        <dbReference type="Pfam" id="PF09384"/>
    </source>
</evidence>
<proteinExistence type="predicted"/>
<evidence type="ECO:0000313" key="8">
    <source>
        <dbReference type="Proteomes" id="UP000016927"/>
    </source>
</evidence>
<dbReference type="InterPro" id="IPR015943">
    <property type="entry name" value="WD40/YVTN_repeat-like_dom_sf"/>
</dbReference>
<reference evidence="7 8" key="1">
    <citation type="journal article" date="2013" name="BMC Genomics">
        <title>Comparative genomics of parasitic silkworm microsporidia reveal an association between genome expansion and host adaptation.</title>
        <authorList>
            <person name="Pan G."/>
            <person name="Xu J."/>
            <person name="Li T."/>
            <person name="Xia Q."/>
            <person name="Liu S.L."/>
            <person name="Zhang G."/>
            <person name="Li S."/>
            <person name="Li C."/>
            <person name="Liu H."/>
            <person name="Yang L."/>
            <person name="Liu T."/>
            <person name="Zhang X."/>
            <person name="Wu Z."/>
            <person name="Fan W."/>
            <person name="Dang X."/>
            <person name="Xiang H."/>
            <person name="Tao M."/>
            <person name="Li Y."/>
            <person name="Hu J."/>
            <person name="Li Z."/>
            <person name="Lin L."/>
            <person name="Luo J."/>
            <person name="Geng L."/>
            <person name="Wang L."/>
            <person name="Long M."/>
            <person name="Wan Y."/>
            <person name="He N."/>
            <person name="Zhang Z."/>
            <person name="Lu C."/>
            <person name="Keeling P.J."/>
            <person name="Wang J."/>
            <person name="Xiang Z."/>
            <person name="Zhou Z."/>
        </authorList>
    </citation>
    <scope>NUCLEOTIDE SEQUENCE [LARGE SCALE GENOMIC DNA]</scope>
    <source>
        <strain evidence="8">CQ1 / CVCC 102059</strain>
    </source>
</reference>
<organism evidence="7 8">
    <name type="scientific">Nosema bombycis (strain CQ1 / CVCC 102059)</name>
    <name type="common">Microsporidian parasite</name>
    <name type="synonym">Pebrine of silkworm</name>
    <dbReference type="NCBI Taxonomy" id="578461"/>
    <lineage>
        <taxon>Eukaryota</taxon>
        <taxon>Fungi</taxon>
        <taxon>Fungi incertae sedis</taxon>
        <taxon>Microsporidia</taxon>
        <taxon>Nosematidae</taxon>
        <taxon>Nosema</taxon>
    </lineage>
</organism>
<dbReference type="VEuPathDB" id="MicrosporidiaDB:NBO_1015g0001"/>
<dbReference type="HOGENOM" id="CLU_051218_0_0_1"/>
<dbReference type="GO" id="GO:0005730">
    <property type="term" value="C:nucleolus"/>
    <property type="evidence" value="ECO:0007669"/>
    <property type="project" value="UniProtKB-SubCell"/>
</dbReference>
<evidence type="ECO:0000256" key="4">
    <source>
        <dbReference type="ARBA" id="ARBA00022737"/>
    </source>
</evidence>
<dbReference type="Gene3D" id="2.130.10.10">
    <property type="entry name" value="YVTN repeat-like/Quinoprotein amine dehydrogenase"/>
    <property type="match status" value="1"/>
</dbReference>
<feature type="domain" description="U3 small nucleolar RNA-associated protein 15 C-terminal" evidence="6">
    <location>
        <begin position="220"/>
        <end position="342"/>
    </location>
</feature>
<dbReference type="Pfam" id="PF09384">
    <property type="entry name" value="UTP15_C"/>
    <property type="match status" value="1"/>
</dbReference>
<dbReference type="Proteomes" id="UP000016927">
    <property type="component" value="Unassembled WGS sequence"/>
</dbReference>
<dbReference type="EMBL" id="KB909922">
    <property type="protein sequence ID" value="EOB11614.1"/>
    <property type="molecule type" value="Genomic_DNA"/>
</dbReference>
<sequence>MNIQDKINDFALYKNKILITCSNDGSIKFFDIRKEKSIKQLTNFGDYVRCCKINGDILYCGTMDNFIYSICLEKYEIIEKFNVDNPVYKIDLIEESKLIFTSSNKAYTLDLNKKSIQEITALSKEITHLSIQDNNICTTSLDGFFRTWSFSGMLISQINLCSPILSAFVDSENIFFGLENGELTKINFEEEKEEKPDENIVNPRIKAFEKQIRQDLIKNDLLKSNKVESLIRNHAHVEALRICLDDYDIQNIYAVLYHLQNENKLTNCLTYIDKTYIYILLDFIIENFFVVDFFDLFFECLTQITSIYLQEFYNEDELMEKIDILRNLVDQETYFQEKVIETVSFYECFDTEMGNP</sequence>
<comment type="subcellular location">
    <subcellularLocation>
        <location evidence="1">Nucleus</location>
        <location evidence="1">Nucleolus</location>
    </subcellularLocation>
</comment>
<keyword evidence="4" id="KW-0677">Repeat</keyword>
<name>R0M0R1_NOSB1</name>
<protein>
    <submittedName>
        <fullName evidence="7">U3 small nucleolar RNA-associated protein 15</fullName>
    </submittedName>
</protein>
<evidence type="ECO:0000256" key="1">
    <source>
        <dbReference type="ARBA" id="ARBA00004604"/>
    </source>
</evidence>
<keyword evidence="2" id="KW-0698">rRNA processing</keyword>
<accession>R0M0R1</accession>
<dbReference type="PANTHER" id="PTHR19924:SF26">
    <property type="entry name" value="U3 SMALL NUCLEOLAR RNA-ASSOCIATED PROTEIN 15 HOMOLOG"/>
    <property type="match status" value="1"/>
</dbReference>
<dbReference type="PANTHER" id="PTHR19924">
    <property type="entry name" value="UTP15 U3 SMALL NUCLEOLAR RNA-ASSOCIATED PROTEIN 15 FAMILY MEMBER"/>
    <property type="match status" value="1"/>
</dbReference>
<dbReference type="SUPFAM" id="SSF50978">
    <property type="entry name" value="WD40 repeat-like"/>
    <property type="match status" value="1"/>
</dbReference>
<gene>
    <name evidence="7" type="primary">UTP15</name>
    <name evidence="7" type="ORF">NBO_1015g0001</name>
</gene>
<dbReference type="OrthoDB" id="431715at2759"/>
<evidence type="ECO:0000256" key="2">
    <source>
        <dbReference type="ARBA" id="ARBA00022552"/>
    </source>
</evidence>
<evidence type="ECO:0000256" key="3">
    <source>
        <dbReference type="ARBA" id="ARBA00022574"/>
    </source>
</evidence>
<dbReference type="InterPro" id="IPR018983">
    <property type="entry name" value="U3_snoRNA-assocProt_15_C"/>
</dbReference>
<keyword evidence="8" id="KW-1185">Reference proteome</keyword>